<evidence type="ECO:0000256" key="2">
    <source>
        <dbReference type="ARBA" id="ARBA00023125"/>
    </source>
</evidence>
<reference evidence="7" key="1">
    <citation type="journal article" date="2019" name="Int. J. Syst. Evol. Microbiol.">
        <title>The Global Catalogue of Microorganisms (GCM) 10K type strain sequencing project: providing services to taxonomists for standard genome sequencing and annotation.</title>
        <authorList>
            <consortium name="The Broad Institute Genomics Platform"/>
            <consortium name="The Broad Institute Genome Sequencing Center for Infectious Disease"/>
            <person name="Wu L."/>
            <person name="Ma J."/>
        </authorList>
    </citation>
    <scope>NUCLEOTIDE SEQUENCE [LARGE SCALE GENOMIC DNA]</scope>
    <source>
        <strain evidence="7">JCM 15589</strain>
    </source>
</reference>
<accession>A0ABP4VEZ8</accession>
<dbReference type="Gene3D" id="1.10.260.40">
    <property type="entry name" value="lambda repressor-like DNA-binding domains"/>
    <property type="match status" value="1"/>
</dbReference>
<feature type="domain" description="HTH lacI-type" evidence="5">
    <location>
        <begin position="33"/>
        <end position="87"/>
    </location>
</feature>
<dbReference type="PRINTS" id="PR00036">
    <property type="entry name" value="HTHLACI"/>
</dbReference>
<evidence type="ECO:0000259" key="5">
    <source>
        <dbReference type="PROSITE" id="PS50932"/>
    </source>
</evidence>
<comment type="caution">
    <text evidence="6">The sequence shown here is derived from an EMBL/GenBank/DDBJ whole genome shotgun (WGS) entry which is preliminary data.</text>
</comment>
<dbReference type="InterPro" id="IPR046335">
    <property type="entry name" value="LacI/GalR-like_sensor"/>
</dbReference>
<keyword evidence="3" id="KW-0804">Transcription</keyword>
<organism evidence="6 7">
    <name type="scientific">Isoptericola hypogeus</name>
    <dbReference type="NCBI Taxonomy" id="300179"/>
    <lineage>
        <taxon>Bacteria</taxon>
        <taxon>Bacillati</taxon>
        <taxon>Actinomycetota</taxon>
        <taxon>Actinomycetes</taxon>
        <taxon>Micrococcales</taxon>
        <taxon>Promicromonosporaceae</taxon>
        <taxon>Isoptericola</taxon>
    </lineage>
</organism>
<dbReference type="PROSITE" id="PS50932">
    <property type="entry name" value="HTH_LACI_2"/>
    <property type="match status" value="1"/>
</dbReference>
<name>A0ABP4VEZ8_9MICO</name>
<dbReference type="GO" id="GO:0003677">
    <property type="term" value="F:DNA binding"/>
    <property type="evidence" value="ECO:0007669"/>
    <property type="project" value="UniProtKB-KW"/>
</dbReference>
<evidence type="ECO:0000256" key="4">
    <source>
        <dbReference type="SAM" id="MobiDB-lite"/>
    </source>
</evidence>
<dbReference type="Gene3D" id="3.40.50.2300">
    <property type="match status" value="2"/>
</dbReference>
<dbReference type="SUPFAM" id="SSF47413">
    <property type="entry name" value="lambda repressor-like DNA-binding domains"/>
    <property type="match status" value="1"/>
</dbReference>
<evidence type="ECO:0000256" key="3">
    <source>
        <dbReference type="ARBA" id="ARBA00023163"/>
    </source>
</evidence>
<evidence type="ECO:0000313" key="6">
    <source>
        <dbReference type="EMBL" id="GAA1721515.1"/>
    </source>
</evidence>
<keyword evidence="1" id="KW-0805">Transcription regulation</keyword>
<evidence type="ECO:0000256" key="1">
    <source>
        <dbReference type="ARBA" id="ARBA00023015"/>
    </source>
</evidence>
<feature type="region of interest" description="Disordered" evidence="4">
    <location>
        <begin position="1"/>
        <end position="32"/>
    </location>
</feature>
<dbReference type="PROSITE" id="PS00356">
    <property type="entry name" value="HTH_LACI_1"/>
    <property type="match status" value="1"/>
</dbReference>
<feature type="compositionally biased region" description="Low complexity" evidence="4">
    <location>
        <begin position="1"/>
        <end position="13"/>
    </location>
</feature>
<dbReference type="InterPro" id="IPR000843">
    <property type="entry name" value="HTH_LacI"/>
</dbReference>
<protein>
    <submittedName>
        <fullName evidence="6">LacI family DNA-binding transcriptional regulator</fullName>
    </submittedName>
</protein>
<gene>
    <name evidence="6" type="ORF">GCM10009809_16450</name>
</gene>
<dbReference type="InterPro" id="IPR010982">
    <property type="entry name" value="Lambda_DNA-bd_dom_sf"/>
</dbReference>
<proteinExistence type="predicted"/>
<sequence>MTQTRSRPSPSRRTVNTLTGVESASEDGRSRRPTIRDVAAAAGVSRGTVSRVINGGHWVSPDARSAVEEAIRTTGYRANPHARSLVTGRANSIAFLLTEEQHLLFEDPNFSLLLRGATHAAAQREMPMVLLVAGTPEERRRVAQYLEAGHVDGVLLISSHRGNPMMAELLRHGIPTVACGVPLGYEGKVGYVAADDRSGGRAMTQHLWDTGRRHIATITGPMDTPGGVLRLEGYRDVLGDDYDPELVVHGDYSRESARLAMAGLIERRPDVDAVFVHSDLMAAGALVALQAAGRSVPGDVAVGGFDDSGVAAQLHPPLTTMRQPYERISAEMVRLLLEVVEGQEPAAITLPTSLVVRESA</sequence>
<dbReference type="Pfam" id="PF00356">
    <property type="entry name" value="LacI"/>
    <property type="match status" value="1"/>
</dbReference>
<dbReference type="EMBL" id="BAAAPM010000003">
    <property type="protein sequence ID" value="GAA1721515.1"/>
    <property type="molecule type" value="Genomic_DNA"/>
</dbReference>
<dbReference type="SMART" id="SM00354">
    <property type="entry name" value="HTH_LACI"/>
    <property type="match status" value="1"/>
</dbReference>
<evidence type="ECO:0000313" key="7">
    <source>
        <dbReference type="Proteomes" id="UP001501138"/>
    </source>
</evidence>
<keyword evidence="2 6" id="KW-0238">DNA-binding</keyword>
<dbReference type="Proteomes" id="UP001501138">
    <property type="component" value="Unassembled WGS sequence"/>
</dbReference>
<dbReference type="PANTHER" id="PTHR30146">
    <property type="entry name" value="LACI-RELATED TRANSCRIPTIONAL REPRESSOR"/>
    <property type="match status" value="1"/>
</dbReference>
<keyword evidence="7" id="KW-1185">Reference proteome</keyword>
<dbReference type="Pfam" id="PF13377">
    <property type="entry name" value="Peripla_BP_3"/>
    <property type="match status" value="1"/>
</dbReference>
<dbReference type="SUPFAM" id="SSF53822">
    <property type="entry name" value="Periplasmic binding protein-like I"/>
    <property type="match status" value="1"/>
</dbReference>
<dbReference type="InterPro" id="IPR028082">
    <property type="entry name" value="Peripla_BP_I"/>
</dbReference>
<dbReference type="CDD" id="cd01392">
    <property type="entry name" value="HTH_LacI"/>
    <property type="match status" value="1"/>
</dbReference>
<dbReference type="PANTHER" id="PTHR30146:SF109">
    <property type="entry name" value="HTH-TYPE TRANSCRIPTIONAL REGULATOR GALS"/>
    <property type="match status" value="1"/>
</dbReference>
<dbReference type="CDD" id="cd06267">
    <property type="entry name" value="PBP1_LacI_sugar_binding-like"/>
    <property type="match status" value="1"/>
</dbReference>